<dbReference type="InterPro" id="IPR047196">
    <property type="entry name" value="YidC_ALB_C"/>
</dbReference>
<dbReference type="PANTHER" id="PTHR12428">
    <property type="entry name" value="OXA1"/>
    <property type="match status" value="1"/>
</dbReference>
<keyword evidence="6 11" id="KW-1133">Transmembrane helix</keyword>
<reference evidence="13 14" key="1">
    <citation type="submission" date="2018-08" db="EMBL/GenBank/DDBJ databases">
        <title>A genome reference for cultivated species of the human gut microbiota.</title>
        <authorList>
            <person name="Zou Y."/>
            <person name="Xue W."/>
            <person name="Luo G."/>
        </authorList>
    </citation>
    <scope>NUCLEOTIDE SEQUENCE [LARGE SCALE GENOMIC DNA]</scope>
    <source>
        <strain evidence="13 14">AF28-26</strain>
    </source>
</reference>
<evidence type="ECO:0000313" key="14">
    <source>
        <dbReference type="Proteomes" id="UP000284751"/>
    </source>
</evidence>
<evidence type="ECO:0000313" key="13">
    <source>
        <dbReference type="EMBL" id="RGQ35512.1"/>
    </source>
</evidence>
<dbReference type="GO" id="GO:0015031">
    <property type="term" value="P:protein transport"/>
    <property type="evidence" value="ECO:0007669"/>
    <property type="project" value="UniProtKB-KW"/>
</dbReference>
<evidence type="ECO:0000256" key="9">
    <source>
        <dbReference type="RuleBase" id="RU003945"/>
    </source>
</evidence>
<feature type="region of interest" description="Disordered" evidence="10">
    <location>
        <begin position="307"/>
        <end position="352"/>
    </location>
</feature>
<keyword evidence="7 11" id="KW-0472">Membrane</keyword>
<dbReference type="Pfam" id="PF02096">
    <property type="entry name" value="60KD_IMP"/>
    <property type="match status" value="1"/>
</dbReference>
<keyword evidence="4 9" id="KW-0812">Transmembrane</keyword>
<dbReference type="CDD" id="cd20070">
    <property type="entry name" value="5TM_YidC_Alb3"/>
    <property type="match status" value="1"/>
</dbReference>
<keyword evidence="8" id="KW-0143">Chaperone</keyword>
<comment type="caution">
    <text evidence="13">The sequence shown here is derived from an EMBL/GenBank/DDBJ whole genome shotgun (WGS) entry which is preliminary data.</text>
</comment>
<evidence type="ECO:0000256" key="3">
    <source>
        <dbReference type="ARBA" id="ARBA00022475"/>
    </source>
</evidence>
<name>A0A412AUQ1_9FIRM</name>
<sequence length="352" mass="39825">MQIFSWIGNVFGYLLWFFYEFTKNYGVSIILFTIVLKIIMFPFSIKQQKSMAKNTRLQGKQKEIQKKYGDNKQKMSEEMQKLYQQEGVNPMGGCLTSIVPLIIMMGIYYSVVNPLQNTLHIAGSKVTEAMQLLQQVPGVGNLFSGFYGEIDLVKHFDFFKDFLPMFSADEAANIAFFGQGFNFLGLNLLDTPQSSSFSSMLWLIPVLCLVSSLVTQWLMPKITGNQMAMQGCMKWMMFILPLFSAWIAYTVPAAVGFYWIINTMLQFLQTWVLNIFYNADTMIAKEEAARVALREIEEKKVKMIALPEGSRNMGGLPVSQKKAEPQKSAKKSSGKKKGSNKPTSDYLGSKKG</sequence>
<evidence type="ECO:0000256" key="7">
    <source>
        <dbReference type="ARBA" id="ARBA00023136"/>
    </source>
</evidence>
<dbReference type="InterPro" id="IPR001708">
    <property type="entry name" value="YidC/ALB3/OXA1/COX18"/>
</dbReference>
<evidence type="ECO:0000256" key="4">
    <source>
        <dbReference type="ARBA" id="ARBA00022692"/>
    </source>
</evidence>
<evidence type="ECO:0000256" key="11">
    <source>
        <dbReference type="SAM" id="Phobius"/>
    </source>
</evidence>
<feature type="transmembrane region" description="Helical" evidence="11">
    <location>
        <begin position="239"/>
        <end position="261"/>
    </location>
</feature>
<dbReference type="GO" id="GO:0005886">
    <property type="term" value="C:plasma membrane"/>
    <property type="evidence" value="ECO:0007669"/>
    <property type="project" value="UniProtKB-SubCell"/>
</dbReference>
<gene>
    <name evidence="13" type="primary">yidC</name>
    <name evidence="13" type="ORF">DWY99_12505</name>
</gene>
<feature type="compositionally biased region" description="Basic residues" evidence="10">
    <location>
        <begin position="328"/>
        <end position="339"/>
    </location>
</feature>
<dbReference type="GO" id="GO:0051205">
    <property type="term" value="P:protein insertion into membrane"/>
    <property type="evidence" value="ECO:0007669"/>
    <property type="project" value="TreeGrafter"/>
</dbReference>
<keyword evidence="5" id="KW-0653">Protein transport</keyword>
<dbReference type="PANTHER" id="PTHR12428:SF65">
    <property type="entry name" value="CYTOCHROME C OXIDASE ASSEMBLY PROTEIN COX18, MITOCHONDRIAL"/>
    <property type="match status" value="1"/>
</dbReference>
<feature type="transmembrane region" description="Helical" evidence="11">
    <location>
        <begin position="201"/>
        <end position="219"/>
    </location>
</feature>
<dbReference type="InterPro" id="IPR028055">
    <property type="entry name" value="YidC/Oxa/ALB_C"/>
</dbReference>
<feature type="transmembrane region" description="Helical" evidence="11">
    <location>
        <begin position="25"/>
        <end position="45"/>
    </location>
</feature>
<feature type="domain" description="Membrane insertase YidC/Oxa/ALB C-terminal" evidence="12">
    <location>
        <begin position="25"/>
        <end position="274"/>
    </location>
</feature>
<feature type="transmembrane region" description="Helical" evidence="11">
    <location>
        <begin position="88"/>
        <end position="109"/>
    </location>
</feature>
<comment type="subcellular location">
    <subcellularLocation>
        <location evidence="1">Cell membrane</location>
        <topology evidence="1">Multi-pass membrane protein</topology>
    </subcellularLocation>
    <subcellularLocation>
        <location evidence="9">Membrane</location>
        <topology evidence="9">Multi-pass membrane protein</topology>
    </subcellularLocation>
</comment>
<proteinExistence type="inferred from homology"/>
<evidence type="ECO:0000256" key="10">
    <source>
        <dbReference type="SAM" id="MobiDB-lite"/>
    </source>
</evidence>
<dbReference type="EMBL" id="QRTC01000065">
    <property type="protein sequence ID" value="RGQ35512.1"/>
    <property type="molecule type" value="Genomic_DNA"/>
</dbReference>
<dbReference type="GO" id="GO:0032977">
    <property type="term" value="F:membrane insertase activity"/>
    <property type="evidence" value="ECO:0007669"/>
    <property type="project" value="InterPro"/>
</dbReference>
<comment type="similarity">
    <text evidence="9">Belongs to the OXA1/ALB3/YidC family.</text>
</comment>
<evidence type="ECO:0000259" key="12">
    <source>
        <dbReference type="Pfam" id="PF02096"/>
    </source>
</evidence>
<evidence type="ECO:0000256" key="5">
    <source>
        <dbReference type="ARBA" id="ARBA00022927"/>
    </source>
</evidence>
<evidence type="ECO:0000256" key="6">
    <source>
        <dbReference type="ARBA" id="ARBA00022989"/>
    </source>
</evidence>
<evidence type="ECO:0000256" key="8">
    <source>
        <dbReference type="ARBA" id="ARBA00023186"/>
    </source>
</evidence>
<dbReference type="Proteomes" id="UP000284751">
    <property type="component" value="Unassembled WGS sequence"/>
</dbReference>
<organism evidence="13 14">
    <name type="scientific">[Clostridium] leptum</name>
    <dbReference type="NCBI Taxonomy" id="1535"/>
    <lineage>
        <taxon>Bacteria</taxon>
        <taxon>Bacillati</taxon>
        <taxon>Bacillota</taxon>
        <taxon>Clostridia</taxon>
        <taxon>Eubacteriales</taxon>
        <taxon>Oscillospiraceae</taxon>
        <taxon>Oscillospiraceae incertae sedis</taxon>
    </lineage>
</organism>
<evidence type="ECO:0000256" key="2">
    <source>
        <dbReference type="ARBA" id="ARBA00022448"/>
    </source>
</evidence>
<dbReference type="AlphaFoldDB" id="A0A412AUQ1"/>
<evidence type="ECO:0000256" key="1">
    <source>
        <dbReference type="ARBA" id="ARBA00004651"/>
    </source>
</evidence>
<protein>
    <submittedName>
        <fullName evidence="13">Membrane protein insertase YidC</fullName>
    </submittedName>
</protein>
<dbReference type="NCBIfam" id="TIGR03592">
    <property type="entry name" value="yidC_oxa1_cterm"/>
    <property type="match status" value="1"/>
</dbReference>
<keyword evidence="2" id="KW-0813">Transport</keyword>
<keyword evidence="3" id="KW-1003">Cell membrane</keyword>
<accession>A0A412AUQ1</accession>